<name>A0A1R4B677_9VIBR</name>
<organism evidence="1 2">
    <name type="scientific">Vibrio palustris</name>
    <dbReference type="NCBI Taxonomy" id="1918946"/>
    <lineage>
        <taxon>Bacteria</taxon>
        <taxon>Pseudomonadati</taxon>
        <taxon>Pseudomonadota</taxon>
        <taxon>Gammaproteobacteria</taxon>
        <taxon>Vibrionales</taxon>
        <taxon>Vibrionaceae</taxon>
        <taxon>Vibrio</taxon>
    </lineage>
</organism>
<dbReference type="Proteomes" id="UP000189475">
    <property type="component" value="Unassembled WGS sequence"/>
</dbReference>
<gene>
    <name evidence="1" type="ORF">VPAL9027_02402</name>
</gene>
<keyword evidence="2" id="KW-1185">Reference proteome</keyword>
<evidence type="ECO:0000313" key="2">
    <source>
        <dbReference type="Proteomes" id="UP000189475"/>
    </source>
</evidence>
<dbReference type="RefSeq" id="WP_077314784.1">
    <property type="nucleotide sequence ID" value="NZ_AP024888.1"/>
</dbReference>
<accession>A0A1R4B677</accession>
<dbReference type="CDD" id="cd07184">
    <property type="entry name" value="E_set_Isoamylase_like_N"/>
    <property type="match status" value="1"/>
</dbReference>
<dbReference type="SUPFAM" id="SSF81296">
    <property type="entry name" value="E set domains"/>
    <property type="match status" value="1"/>
</dbReference>
<dbReference type="STRING" id="1918946.VPAL9027_02402"/>
<sequence>MINKRFFKTKDEVEVTFEIEVPDDASQVAIVADFLGWQPEPMKKVPKSHQFKFKTRLPKDGEFQFRYLMDGDTWVNDPRADNYIPNGYGEDNCLVSTHD</sequence>
<dbReference type="EMBL" id="FUFT01000005">
    <property type="protein sequence ID" value="SJL84418.1"/>
    <property type="molecule type" value="Genomic_DNA"/>
</dbReference>
<dbReference type="AlphaFoldDB" id="A0A1R4B677"/>
<proteinExistence type="predicted"/>
<evidence type="ECO:0000313" key="1">
    <source>
        <dbReference type="EMBL" id="SJL84418.1"/>
    </source>
</evidence>
<dbReference type="Gene3D" id="2.60.40.10">
    <property type="entry name" value="Immunoglobulins"/>
    <property type="match status" value="1"/>
</dbReference>
<dbReference type="InterPro" id="IPR014756">
    <property type="entry name" value="Ig_E-set"/>
</dbReference>
<protein>
    <recommendedName>
        <fullName evidence="3">AMP-activated protein kinase glycogen-binding domain-containing protein</fullName>
    </recommendedName>
</protein>
<reference evidence="1 2" key="1">
    <citation type="submission" date="2017-02" db="EMBL/GenBank/DDBJ databases">
        <authorList>
            <person name="Peterson S.W."/>
        </authorList>
    </citation>
    <scope>NUCLEOTIDE SEQUENCE [LARGE SCALE GENOMIC DNA]</scope>
    <source>
        <strain evidence="1 2">CECT 9027</strain>
    </source>
</reference>
<evidence type="ECO:0008006" key="3">
    <source>
        <dbReference type="Google" id="ProtNLM"/>
    </source>
</evidence>
<dbReference type="InterPro" id="IPR013783">
    <property type="entry name" value="Ig-like_fold"/>
</dbReference>